<dbReference type="EMBL" id="CAJQZP010001208">
    <property type="protein sequence ID" value="CAG5030456.1"/>
    <property type="molecule type" value="Genomic_DNA"/>
</dbReference>
<proteinExistence type="predicted"/>
<organism evidence="2 3">
    <name type="scientific">Parnassius apollo</name>
    <name type="common">Apollo butterfly</name>
    <name type="synonym">Papilio apollo</name>
    <dbReference type="NCBI Taxonomy" id="110799"/>
    <lineage>
        <taxon>Eukaryota</taxon>
        <taxon>Metazoa</taxon>
        <taxon>Ecdysozoa</taxon>
        <taxon>Arthropoda</taxon>
        <taxon>Hexapoda</taxon>
        <taxon>Insecta</taxon>
        <taxon>Pterygota</taxon>
        <taxon>Neoptera</taxon>
        <taxon>Endopterygota</taxon>
        <taxon>Lepidoptera</taxon>
        <taxon>Glossata</taxon>
        <taxon>Ditrysia</taxon>
        <taxon>Papilionoidea</taxon>
        <taxon>Papilionidae</taxon>
        <taxon>Parnassiinae</taxon>
        <taxon>Parnassini</taxon>
        <taxon>Parnassius</taxon>
        <taxon>Parnassius</taxon>
    </lineage>
</organism>
<feature type="region of interest" description="Disordered" evidence="1">
    <location>
        <begin position="1"/>
        <end position="96"/>
    </location>
</feature>
<keyword evidence="3" id="KW-1185">Reference proteome</keyword>
<reference evidence="2" key="1">
    <citation type="submission" date="2021-04" db="EMBL/GenBank/DDBJ databases">
        <authorList>
            <person name="Tunstrom K."/>
        </authorList>
    </citation>
    <scope>NUCLEOTIDE SEQUENCE</scope>
</reference>
<evidence type="ECO:0000313" key="3">
    <source>
        <dbReference type="Proteomes" id="UP000691718"/>
    </source>
</evidence>
<feature type="compositionally biased region" description="Polar residues" evidence="1">
    <location>
        <begin position="62"/>
        <end position="94"/>
    </location>
</feature>
<gene>
    <name evidence="2" type="ORF">PAPOLLO_LOCUS19478</name>
</gene>
<comment type="caution">
    <text evidence="2">The sequence shown here is derived from an EMBL/GenBank/DDBJ whole genome shotgun (WGS) entry which is preliminary data.</text>
</comment>
<sequence length="109" mass="12033">MWRLLLNKSSQNLSVAPPRPPRSLREKSTYKIWFNKSNTSEKLPQPLSHPATGKRPADSAPTDASITSKEASSHTFTLRTKMSETSVKSDSSIRPSVCDLDLCGSRQSS</sequence>
<evidence type="ECO:0000256" key="1">
    <source>
        <dbReference type="SAM" id="MobiDB-lite"/>
    </source>
</evidence>
<protein>
    <submittedName>
        <fullName evidence="2">(apollo) hypothetical protein</fullName>
    </submittedName>
</protein>
<dbReference type="Proteomes" id="UP000691718">
    <property type="component" value="Unassembled WGS sequence"/>
</dbReference>
<evidence type="ECO:0000313" key="2">
    <source>
        <dbReference type="EMBL" id="CAG5030456.1"/>
    </source>
</evidence>
<name>A0A8S3XLN7_PARAO</name>
<dbReference type="AlphaFoldDB" id="A0A8S3XLN7"/>
<accession>A0A8S3XLN7</accession>